<evidence type="ECO:0000256" key="1">
    <source>
        <dbReference type="SAM" id="Phobius"/>
    </source>
</evidence>
<accession>A0A484RM80</accession>
<keyword evidence="1" id="KW-0472">Membrane</keyword>
<evidence type="ECO:0000313" key="3">
    <source>
        <dbReference type="EMBL" id="VFR63421.1"/>
    </source>
</evidence>
<evidence type="ECO:0000313" key="2">
    <source>
        <dbReference type="EMBL" id="VFR51253.1"/>
    </source>
</evidence>
<dbReference type="EMBL" id="CAADID010000011">
    <property type="protein sequence ID" value="VFR63421.1"/>
    <property type="molecule type" value="Genomic_DNA"/>
</dbReference>
<name>A0A484RM80_9ZZZZ</name>
<sequence length="95" mass="10664">MFMKTFLLFLLWLVSATLVYALAGSLSGEGPPAVPDWFRARAGGASVDAQALALRYLLCVSFGRALLLTVAAFLAWRFLRKRQEQERKRHPDHSL</sequence>
<keyword evidence="1" id="KW-1133">Transmembrane helix</keyword>
<protein>
    <recommendedName>
        <fullName evidence="4">Transmembrane protein</fullName>
    </recommendedName>
</protein>
<keyword evidence="1" id="KW-0812">Transmembrane</keyword>
<dbReference type="EMBL" id="CAADIG010000033">
    <property type="protein sequence ID" value="VFR51253.1"/>
    <property type="molecule type" value="Genomic_DNA"/>
</dbReference>
<evidence type="ECO:0008006" key="4">
    <source>
        <dbReference type="Google" id="ProtNLM"/>
    </source>
</evidence>
<gene>
    <name evidence="2" type="ORF">ANT2_2936</name>
    <name evidence="3" type="ORF">ANT3_2938</name>
</gene>
<reference evidence="2" key="1">
    <citation type="submission" date="2019-03" db="EMBL/GenBank/DDBJ databases">
        <authorList>
            <person name="Danneels B."/>
        </authorList>
    </citation>
    <scope>NUCLEOTIDE SEQUENCE</scope>
</reference>
<feature type="transmembrane region" description="Helical" evidence="1">
    <location>
        <begin position="53"/>
        <end position="79"/>
    </location>
</feature>
<organism evidence="2">
    <name type="scientific">plant metagenome</name>
    <dbReference type="NCBI Taxonomy" id="1297885"/>
    <lineage>
        <taxon>unclassified sequences</taxon>
        <taxon>metagenomes</taxon>
        <taxon>organismal metagenomes</taxon>
    </lineage>
</organism>
<dbReference type="AlphaFoldDB" id="A0A484RM80"/>
<proteinExistence type="predicted"/>